<dbReference type="Pfam" id="PF04082">
    <property type="entry name" value="Fungal_trans"/>
    <property type="match status" value="1"/>
</dbReference>
<evidence type="ECO:0000259" key="4">
    <source>
        <dbReference type="PROSITE" id="PS50048"/>
    </source>
</evidence>
<feature type="compositionally biased region" description="Polar residues" evidence="3">
    <location>
        <begin position="952"/>
        <end position="971"/>
    </location>
</feature>
<dbReference type="PROSITE" id="PS00463">
    <property type="entry name" value="ZN2_CY6_FUNGAL_1"/>
    <property type="match status" value="1"/>
</dbReference>
<dbReference type="GO" id="GO:0006351">
    <property type="term" value="P:DNA-templated transcription"/>
    <property type="evidence" value="ECO:0007669"/>
    <property type="project" value="InterPro"/>
</dbReference>
<feature type="domain" description="Zn(2)-C6 fungal-type" evidence="4">
    <location>
        <begin position="40"/>
        <end position="68"/>
    </location>
</feature>
<feature type="compositionally biased region" description="Gly residues" evidence="3">
    <location>
        <begin position="176"/>
        <end position="185"/>
    </location>
</feature>
<dbReference type="PROSITE" id="PS50048">
    <property type="entry name" value="ZN2_CY6_FUNGAL_2"/>
    <property type="match status" value="1"/>
</dbReference>
<feature type="region of interest" description="Disordered" evidence="3">
    <location>
        <begin position="429"/>
        <end position="467"/>
    </location>
</feature>
<evidence type="ECO:0000256" key="2">
    <source>
        <dbReference type="ARBA" id="ARBA00023242"/>
    </source>
</evidence>
<dbReference type="CDD" id="cd00067">
    <property type="entry name" value="GAL4"/>
    <property type="match status" value="1"/>
</dbReference>
<dbReference type="Gene3D" id="4.10.240.10">
    <property type="entry name" value="Zn(2)-C6 fungal-type DNA-binding domain"/>
    <property type="match status" value="1"/>
</dbReference>
<dbReference type="SMART" id="SM00906">
    <property type="entry name" value="Fungal_trans"/>
    <property type="match status" value="1"/>
</dbReference>
<dbReference type="InterPro" id="IPR001138">
    <property type="entry name" value="Zn2Cys6_DnaBD"/>
</dbReference>
<evidence type="ECO:0000256" key="1">
    <source>
        <dbReference type="ARBA" id="ARBA00022723"/>
    </source>
</evidence>
<dbReference type="PANTHER" id="PTHR47783:SF1">
    <property type="entry name" value="ZN(II)2CYS6 TRANSCRIPTION FACTOR (EUROFUNG)"/>
    <property type="match status" value="1"/>
</dbReference>
<gene>
    <name evidence="5" type="ORF">GSTUAT00002331001</name>
</gene>
<keyword evidence="2" id="KW-0539">Nucleus</keyword>
<proteinExistence type="predicted"/>
<feature type="compositionally biased region" description="Polar residues" evidence="3">
    <location>
        <begin position="76"/>
        <end position="103"/>
    </location>
</feature>
<reference evidence="5" key="1">
    <citation type="submission" date="2015-10" db="EMBL/GenBank/DDBJ databases">
        <authorList>
            <person name="Regsiter A."/>
            <person name="william w."/>
        </authorList>
    </citation>
    <scope>NUCLEOTIDE SEQUENCE</scope>
    <source>
        <strain evidence="5">Montdore</strain>
    </source>
</reference>
<dbReference type="SMART" id="SM00066">
    <property type="entry name" value="GAL4"/>
    <property type="match status" value="1"/>
</dbReference>
<feature type="region of interest" description="Disordered" evidence="3">
    <location>
        <begin position="952"/>
        <end position="1014"/>
    </location>
</feature>
<feature type="compositionally biased region" description="Low complexity" evidence="3">
    <location>
        <begin position="705"/>
        <end position="714"/>
    </location>
</feature>
<feature type="compositionally biased region" description="Low complexity" evidence="3">
    <location>
        <begin position="992"/>
        <end position="1006"/>
    </location>
</feature>
<dbReference type="Proteomes" id="UP001412239">
    <property type="component" value="Unassembled WGS sequence"/>
</dbReference>
<feature type="compositionally biased region" description="Gly residues" evidence="3">
    <location>
        <begin position="763"/>
        <end position="772"/>
    </location>
</feature>
<feature type="compositionally biased region" description="Polar residues" evidence="3">
    <location>
        <begin position="449"/>
        <end position="460"/>
    </location>
</feature>
<keyword evidence="6" id="KW-1185">Reference proteome</keyword>
<dbReference type="InterPro" id="IPR007219">
    <property type="entry name" value="XnlR_reg_dom"/>
</dbReference>
<dbReference type="Pfam" id="PF00172">
    <property type="entry name" value="Zn_clus"/>
    <property type="match status" value="1"/>
</dbReference>
<feature type="region of interest" description="Disordered" evidence="3">
    <location>
        <begin position="239"/>
        <end position="273"/>
    </location>
</feature>
<feature type="compositionally biased region" description="Basic and acidic residues" evidence="3">
    <location>
        <begin position="138"/>
        <end position="175"/>
    </location>
</feature>
<dbReference type="GO" id="GO:0003677">
    <property type="term" value="F:DNA binding"/>
    <property type="evidence" value="ECO:0007669"/>
    <property type="project" value="InterPro"/>
</dbReference>
<keyword evidence="1" id="KW-0479">Metal-binding</keyword>
<protein>
    <recommendedName>
        <fullName evidence="4">Zn(2)-C6 fungal-type domain-containing protein</fullName>
    </recommendedName>
</protein>
<evidence type="ECO:0000313" key="5">
    <source>
        <dbReference type="EMBL" id="CUS13622.1"/>
    </source>
</evidence>
<evidence type="ECO:0000256" key="3">
    <source>
        <dbReference type="SAM" id="MobiDB-lite"/>
    </source>
</evidence>
<dbReference type="SUPFAM" id="SSF57701">
    <property type="entry name" value="Zn2/Cys6 DNA-binding domain"/>
    <property type="match status" value="1"/>
</dbReference>
<dbReference type="CDD" id="cd12148">
    <property type="entry name" value="fungal_TF_MHR"/>
    <property type="match status" value="1"/>
</dbReference>
<name>A0A292Q1A6_9PEZI</name>
<dbReference type="PANTHER" id="PTHR47783">
    <property type="entry name" value="ZN(II)2CYS6 TRANSCRIPTION FACTOR (EUROFUNG)-RELATED"/>
    <property type="match status" value="1"/>
</dbReference>
<dbReference type="EMBL" id="LN890970">
    <property type="protein sequence ID" value="CUS13622.1"/>
    <property type="molecule type" value="Genomic_DNA"/>
</dbReference>
<dbReference type="GO" id="GO:0000981">
    <property type="term" value="F:DNA-binding transcription factor activity, RNA polymerase II-specific"/>
    <property type="evidence" value="ECO:0007669"/>
    <property type="project" value="InterPro"/>
</dbReference>
<feature type="region of interest" description="Disordered" evidence="3">
    <location>
        <begin position="76"/>
        <end position="192"/>
    </location>
</feature>
<feature type="compositionally biased region" description="Low complexity" evidence="3">
    <location>
        <begin position="732"/>
        <end position="742"/>
    </location>
</feature>
<dbReference type="InterPro" id="IPR036864">
    <property type="entry name" value="Zn2-C6_fun-type_DNA-bd_sf"/>
</dbReference>
<organism evidence="5 6">
    <name type="scientific">Tuber aestivum</name>
    <name type="common">summer truffle</name>
    <dbReference type="NCBI Taxonomy" id="59557"/>
    <lineage>
        <taxon>Eukaryota</taxon>
        <taxon>Fungi</taxon>
        <taxon>Dikarya</taxon>
        <taxon>Ascomycota</taxon>
        <taxon>Pezizomycotina</taxon>
        <taxon>Pezizomycetes</taxon>
        <taxon>Pezizales</taxon>
        <taxon>Tuberaceae</taxon>
        <taxon>Tuber</taxon>
    </lineage>
</organism>
<dbReference type="AlphaFoldDB" id="A0A292Q1A6"/>
<dbReference type="GO" id="GO:0008270">
    <property type="term" value="F:zinc ion binding"/>
    <property type="evidence" value="ECO:0007669"/>
    <property type="project" value="InterPro"/>
</dbReference>
<evidence type="ECO:0000313" key="6">
    <source>
        <dbReference type="Proteomes" id="UP001412239"/>
    </source>
</evidence>
<accession>A0A292Q1A6</accession>
<sequence>MATAVVAPQPAHVMQPFTRPIRFVANDGQPHAKRRRISAACKTCRKRKTRCSGEKPICETCRQNGHSCLGYSDPTNSTPVSSAHQTQRQQSRARSESAPTVVTTPADKPLKESLFSPTPSSPHDRPRRHSVQQPLPSEQHELRGTESRVRSQKRKSTDYHDAAGRGHEYDTDSGRVDGGSGGELTDGGPSPVLRYPSPPSQRLAHRMPYFRYFGPTAIVPGYKQMVVEVHDRNNIPRHSSLSMSANSSVTSPASTFGSLGNPNPTPTVSSGTNSVPMEDIPFYDPSDPAPNNPLIAHLVETFFLHLGCNFPFLRREVFTKDVEEKRVEGILVDAVCAVAARFSNNFLLQSLVRNGEKVPPSEYGTAFAIRAKSQVVDTFACPNLASVQACILLAYVEFGSNRDSGLWMFLGIAIRMAQDLGLQKLEGTRGDAEGGCGARRVRGSRSRSVEQSPKAGTSAGNGHRVKLESTGRYDDGAAGNHGECLDDENVREAKARERERTDTFWAVFFLDRVISSGTGRPVTIRDKEIEIDFPPIEEVDPEHGYPPPFPALIRIIQLYGRITDLLNSIKDVHTVTPDTLRSLSGMEADLTKIYQRLSPRLHFGVANFQHYASTNQGAVFLLLHFWFHTLIVLLHRPTLLIAFEGSIQQLFSNSRELSMSSAKTIADILAFAELLDSKAVNGNPFTSQPIYIAACAFLQESAAHSSSNPTSRSSSPPPSGSLPSFNALTLGSMASESSSSTSRPPTAGRGSPASSSGTTVGPGNNGITGGGTTITSGRGMISSFGSKMMEEGTLVQKLSTKHALLAQAAHQNYQKCYKALKAMETHWEGVKYILTVMDQKAKGIVDPLLYTVEEMESVDVHRWGAGVWNRLRSNLAPGVDRVNGAVHENIIKLEGGLPQSSLMPPVGQLGLVPEPIGWSLTGTTNSPNSNLTFMFPASGESGVYSIQHQQYNGGASSPHANHQGGIQQAQDPRNGLMTSGMHPPLPHGYVGATPASTASLAPSPQSKYSVGTSAPAASDAEMLLGLSVEQQRQQQKATSVHHSSMDGLIMGEVYNNDEAGSSLGAYNAYNIMIESEDINMNSMGANQLFPLLEFVPYDSYQYGTEAGDGLVSDHHHQHR</sequence>
<feature type="region of interest" description="Disordered" evidence="3">
    <location>
        <begin position="705"/>
        <end position="781"/>
    </location>
</feature>